<accession>A0A7J8B0V2</accession>
<dbReference type="Proteomes" id="UP000558488">
    <property type="component" value="Unassembled WGS sequence"/>
</dbReference>
<protein>
    <submittedName>
        <fullName evidence="1">Uncharacterized protein</fullName>
    </submittedName>
</protein>
<evidence type="ECO:0000313" key="2">
    <source>
        <dbReference type="Proteomes" id="UP000558488"/>
    </source>
</evidence>
<reference evidence="1 2" key="1">
    <citation type="journal article" date="2020" name="Nature">
        <title>Six reference-quality genomes reveal evolution of bat adaptations.</title>
        <authorList>
            <person name="Jebb D."/>
            <person name="Huang Z."/>
            <person name="Pippel M."/>
            <person name="Hughes G.M."/>
            <person name="Lavrichenko K."/>
            <person name="Devanna P."/>
            <person name="Winkler S."/>
            <person name="Jermiin L.S."/>
            <person name="Skirmuntt E.C."/>
            <person name="Katzourakis A."/>
            <person name="Burkitt-Gray L."/>
            <person name="Ray D.A."/>
            <person name="Sullivan K.A.M."/>
            <person name="Roscito J.G."/>
            <person name="Kirilenko B.M."/>
            <person name="Davalos L.M."/>
            <person name="Corthals A.P."/>
            <person name="Power M.L."/>
            <person name="Jones G."/>
            <person name="Ransome R.D."/>
            <person name="Dechmann D.K.N."/>
            <person name="Locatelli A.G."/>
            <person name="Puechmaille S.J."/>
            <person name="Fedrigo O."/>
            <person name="Jarvis E.D."/>
            <person name="Hiller M."/>
            <person name="Vernes S.C."/>
            <person name="Myers E.W."/>
            <person name="Teeling E.C."/>
        </authorList>
    </citation>
    <scope>NUCLEOTIDE SEQUENCE [LARGE SCALE GENOMIC DNA]</scope>
    <source>
        <strain evidence="1">MPipKuh1</strain>
        <tissue evidence="1">Flight muscle</tissue>
    </source>
</reference>
<keyword evidence="2" id="KW-1185">Reference proteome</keyword>
<gene>
    <name evidence="1" type="ORF">mPipKuh1_007648</name>
</gene>
<evidence type="ECO:0000313" key="1">
    <source>
        <dbReference type="EMBL" id="KAF6392433.1"/>
    </source>
</evidence>
<organism evidence="1 2">
    <name type="scientific">Pipistrellus kuhlii</name>
    <name type="common">Kuhl's pipistrelle</name>
    <dbReference type="NCBI Taxonomy" id="59472"/>
    <lineage>
        <taxon>Eukaryota</taxon>
        <taxon>Metazoa</taxon>
        <taxon>Chordata</taxon>
        <taxon>Craniata</taxon>
        <taxon>Vertebrata</taxon>
        <taxon>Euteleostomi</taxon>
        <taxon>Mammalia</taxon>
        <taxon>Eutheria</taxon>
        <taxon>Laurasiatheria</taxon>
        <taxon>Chiroptera</taxon>
        <taxon>Yangochiroptera</taxon>
        <taxon>Vespertilionidae</taxon>
        <taxon>Pipistrellus</taxon>
    </lineage>
</organism>
<proteinExistence type="predicted"/>
<sequence>MCVTVSHFQRLPCINVFSVSRCSQRVQYFSRQHFVISLSPPVLRSPYSTAKCLSQPVIFLLFFIANYGVLPPPHTISGRERPCLSPHLAQHLDTQGRGALHICWVSGWNRSHAFPSSSHFKHITWVVLSLSQPARIMVPALPLSA</sequence>
<comment type="caution">
    <text evidence="1">The sequence shown here is derived from an EMBL/GenBank/DDBJ whole genome shotgun (WGS) entry which is preliminary data.</text>
</comment>
<dbReference type="AlphaFoldDB" id="A0A7J8B0V2"/>
<name>A0A7J8B0V2_PIPKU</name>
<dbReference type="EMBL" id="JACAGB010000001">
    <property type="protein sequence ID" value="KAF6392433.1"/>
    <property type="molecule type" value="Genomic_DNA"/>
</dbReference>